<keyword evidence="2" id="KW-1185">Reference proteome</keyword>
<evidence type="ECO:0000313" key="2">
    <source>
        <dbReference type="Proteomes" id="UP000327513"/>
    </source>
</evidence>
<organism evidence="1 2">
    <name type="scientific">Proteus phage Myduc</name>
    <dbReference type="NCBI Taxonomy" id="2650874"/>
    <lineage>
        <taxon>Viruses</taxon>
        <taxon>Duplodnaviria</taxon>
        <taxon>Heunggongvirae</taxon>
        <taxon>Uroviricota</taxon>
        <taxon>Caudoviricetes</taxon>
        <taxon>Chaseviridae</taxon>
        <taxon>Cleopatravirinae</taxon>
        <taxon>Myducvirus</taxon>
        <taxon>Myducvirus myduc</taxon>
    </lineage>
</organism>
<gene>
    <name evidence="1" type="ORF">CPT_Myduc_052</name>
</gene>
<sequence>MAVVTRIDARSEQNNSLKFLDDNGEVLAEITVVASNYSCNSEKARNEANLQITSSSAVTIVKGNGKILGK</sequence>
<protein>
    <submittedName>
        <fullName evidence="1">Uncharacterized protein</fullName>
    </submittedName>
</protein>
<evidence type="ECO:0000313" key="1">
    <source>
        <dbReference type="EMBL" id="QFG06674.1"/>
    </source>
</evidence>
<name>A0A5J6TAF1_9CAUD</name>
<proteinExistence type="predicted"/>
<reference evidence="2" key="1">
    <citation type="submission" date="2019-06" db="EMBL/GenBank/DDBJ databases">
        <title>Complete genome of Proteus mirabilis phage Myduc.</title>
        <authorList>
            <person name="Tran J.S."/>
            <person name="Lessor L."/>
            <person name="O'Leary C."/>
            <person name="Bonasera R.M."/>
            <person name="Liu M."/>
        </authorList>
    </citation>
    <scope>NUCLEOTIDE SEQUENCE [LARGE SCALE GENOMIC DNA]</scope>
</reference>
<accession>A0A5J6TAF1</accession>
<dbReference type="EMBL" id="MN098326">
    <property type="protein sequence ID" value="QFG06674.1"/>
    <property type="molecule type" value="Genomic_DNA"/>
</dbReference>
<dbReference type="Proteomes" id="UP000327513">
    <property type="component" value="Segment"/>
</dbReference>